<dbReference type="EMBL" id="JABFFQ010000011">
    <property type="protein sequence ID" value="MDV4343786.1"/>
    <property type="molecule type" value="Genomic_DNA"/>
</dbReference>
<dbReference type="SUPFAM" id="SSF56524">
    <property type="entry name" value="Oxidoreductase molybdopterin-binding domain"/>
    <property type="match status" value="1"/>
</dbReference>
<feature type="transmembrane region" description="Helical" evidence="1">
    <location>
        <begin position="544"/>
        <end position="564"/>
    </location>
</feature>
<name>A0ABU3Z4S4_9EURY</name>
<dbReference type="InterPro" id="IPR036374">
    <property type="entry name" value="OxRdtase_Mopterin-bd_sf"/>
</dbReference>
<keyword evidence="1" id="KW-1133">Transmembrane helix</keyword>
<protein>
    <submittedName>
        <fullName evidence="2">Uncharacterized protein</fullName>
    </submittedName>
</protein>
<reference evidence="2 3" key="1">
    <citation type="submission" date="2020-05" db="EMBL/GenBank/DDBJ databases">
        <title>Isolation and characterization of methanoarchaea from a cold seep at offshore SW Taiwan.</title>
        <authorList>
            <person name="Chen Y.-W."/>
            <person name="Chen S.-C."/>
            <person name="Lai M.-C."/>
        </authorList>
    </citation>
    <scope>NUCLEOTIDE SEQUENCE [LARGE SCALE GENOMIC DNA]</scope>
    <source>
        <strain evidence="2 3">YWC-01</strain>
    </source>
</reference>
<dbReference type="Proteomes" id="UP001273768">
    <property type="component" value="Unassembled WGS sequence"/>
</dbReference>
<sequence>MIPKAGYRQERAPFTCLMAALVLLSGATGIVTAESTADSTAASWTLTLNGVGEETVSADAFRKIKAGDGITYTASDGSSYTGVPLKLLIGMVDDADPATFNATRAAEGYSIIIRATDWHDRIFSPSDLTDTGFCVADSVNGGLLPKQDGDIKIAPLILVGEDVPPGMGIGNIMDITLTGAAITGETEDAVSLVVIRYDEEGGNVLNATTIDCRWMRDHLPVQGDGATTYSFQGPTFDTADLWNPTEDKNLEKVREVPRGTAISDLCDLVGGMQEGDELRMTSTDGYVVELMYENIYTPRENQGTAILAWETRKEGFVPEYTGGPALFFLSPDQVFGNQDMKECTDPGYWRYYWCAGTSYPSAAGLAVRNVEKLEIYPRKQADWALNLSGYLTASISKKEFEQGLACGERAHGHAMTYTGDDGHVWKGMPLYMLVGWVDDACQHDENLVDNKAYNVTLAKNDAYTVILENTDGDTVSFTSSEIMRSRDHLVVNQADNHTFGIDSDIWPLALRGEAVPAEKAIDGITTLTLVYDAAPSGRAKPDAMAAPFPWAAALAGIALAGYVLRRRS</sequence>
<accession>A0ABU3Z4S4</accession>
<organism evidence="2 3">
    <name type="scientific">Methanoculleus nereidis</name>
    <dbReference type="NCBI Taxonomy" id="2735141"/>
    <lineage>
        <taxon>Archaea</taxon>
        <taxon>Methanobacteriati</taxon>
        <taxon>Methanobacteriota</taxon>
        <taxon>Stenosarchaea group</taxon>
        <taxon>Methanomicrobia</taxon>
        <taxon>Methanomicrobiales</taxon>
        <taxon>Methanomicrobiaceae</taxon>
        <taxon>Methanoculleus</taxon>
    </lineage>
</organism>
<gene>
    <name evidence="2" type="ORF">HL657_11530</name>
</gene>
<keyword evidence="1" id="KW-0812">Transmembrane</keyword>
<evidence type="ECO:0000313" key="2">
    <source>
        <dbReference type="EMBL" id="MDV4343786.1"/>
    </source>
</evidence>
<proteinExistence type="predicted"/>
<evidence type="ECO:0000256" key="1">
    <source>
        <dbReference type="SAM" id="Phobius"/>
    </source>
</evidence>
<dbReference type="RefSeq" id="WP_317296966.1">
    <property type="nucleotide sequence ID" value="NZ_JABFFQ010000011.1"/>
</dbReference>
<keyword evidence="1" id="KW-0472">Membrane</keyword>
<comment type="caution">
    <text evidence="2">The sequence shown here is derived from an EMBL/GenBank/DDBJ whole genome shotgun (WGS) entry which is preliminary data.</text>
</comment>
<evidence type="ECO:0000313" key="3">
    <source>
        <dbReference type="Proteomes" id="UP001273768"/>
    </source>
</evidence>
<keyword evidence="3" id="KW-1185">Reference proteome</keyword>